<comment type="caution">
    <text evidence="1">The sequence shown here is derived from an EMBL/GenBank/DDBJ whole genome shotgun (WGS) entry which is preliminary data.</text>
</comment>
<gene>
    <name evidence="1" type="ORF">LCGC14_2138130</name>
</gene>
<organism evidence="1">
    <name type="scientific">marine sediment metagenome</name>
    <dbReference type="NCBI Taxonomy" id="412755"/>
    <lineage>
        <taxon>unclassified sequences</taxon>
        <taxon>metagenomes</taxon>
        <taxon>ecological metagenomes</taxon>
    </lineage>
</organism>
<protein>
    <submittedName>
        <fullName evidence="1">Uncharacterized protein</fullName>
    </submittedName>
</protein>
<evidence type="ECO:0000313" key="1">
    <source>
        <dbReference type="EMBL" id="KKL67123.1"/>
    </source>
</evidence>
<reference evidence="1" key="1">
    <citation type="journal article" date="2015" name="Nature">
        <title>Complex archaea that bridge the gap between prokaryotes and eukaryotes.</title>
        <authorList>
            <person name="Spang A."/>
            <person name="Saw J.H."/>
            <person name="Jorgensen S.L."/>
            <person name="Zaremba-Niedzwiedzka K."/>
            <person name="Martijn J."/>
            <person name="Lind A.E."/>
            <person name="van Eijk R."/>
            <person name="Schleper C."/>
            <person name="Guy L."/>
            <person name="Ettema T.J."/>
        </authorList>
    </citation>
    <scope>NUCLEOTIDE SEQUENCE</scope>
</reference>
<dbReference type="EMBL" id="LAZR01026976">
    <property type="protein sequence ID" value="KKL67123.1"/>
    <property type="molecule type" value="Genomic_DNA"/>
</dbReference>
<proteinExistence type="predicted"/>
<dbReference type="AlphaFoldDB" id="A0A0F9DZ88"/>
<name>A0A0F9DZ88_9ZZZZ</name>
<sequence>MSNLIPGDMGRIRIITPSNPVLAAEISITQEVSLRWMFVGFLYTLAAGAAGNPRVSDVVFEVGGVEVIRLAPVESIAATETRTFQWRRGTKQTVLSSDDMNTNNIGQDLVLNNEVTIRTETSNFAPNGQYSDIVLIVEEWIEPLS</sequence>
<accession>A0A0F9DZ88</accession>